<evidence type="ECO:0000256" key="8">
    <source>
        <dbReference type="ARBA" id="ARBA00022840"/>
    </source>
</evidence>
<evidence type="ECO:0000256" key="10">
    <source>
        <dbReference type="ARBA" id="ARBA00032441"/>
    </source>
</evidence>
<dbReference type="GO" id="GO:0046872">
    <property type="term" value="F:metal ion binding"/>
    <property type="evidence" value="ECO:0007669"/>
    <property type="project" value="UniProtKB-KW"/>
</dbReference>
<comment type="similarity">
    <text evidence="2">Belongs to the TsaE family.</text>
</comment>
<sequence length="155" mass="16748">MGSLKSSSADETFALGQALGASLEVSDFVGLTGQLGAGKTLFSRGVADGAGVPLDDVSSPTYSIVQSYRGRVPLHHADLYRLTSEDDLYATGYFELEDAAFLVEWVEHIPTAAPDDALRLTLEVTTPETRTIHFTTSGPKSEALLERWLTRAEKK</sequence>
<dbReference type="GO" id="GO:0005524">
    <property type="term" value="F:ATP binding"/>
    <property type="evidence" value="ECO:0007669"/>
    <property type="project" value="UniProtKB-KW"/>
</dbReference>
<keyword evidence="6" id="KW-0479">Metal-binding</keyword>
<dbReference type="InterPro" id="IPR027417">
    <property type="entry name" value="P-loop_NTPase"/>
</dbReference>
<keyword evidence="7" id="KW-0547">Nucleotide-binding</keyword>
<evidence type="ECO:0000256" key="9">
    <source>
        <dbReference type="ARBA" id="ARBA00022842"/>
    </source>
</evidence>
<proteinExistence type="inferred from homology"/>
<dbReference type="Pfam" id="PF02367">
    <property type="entry name" value="TsaE"/>
    <property type="match status" value="1"/>
</dbReference>
<keyword evidence="9" id="KW-0460">Magnesium</keyword>
<evidence type="ECO:0000256" key="5">
    <source>
        <dbReference type="ARBA" id="ARBA00022694"/>
    </source>
</evidence>
<accession>A0A2W5TBM3</accession>
<reference evidence="11 12" key="1">
    <citation type="submission" date="2017-08" db="EMBL/GenBank/DDBJ databases">
        <title>Infants hospitalized years apart are colonized by the same room-sourced microbial strains.</title>
        <authorList>
            <person name="Brooks B."/>
            <person name="Olm M.R."/>
            <person name="Firek B.A."/>
            <person name="Baker R."/>
            <person name="Thomas B.C."/>
            <person name="Morowitz M.J."/>
            <person name="Banfield J.F."/>
        </authorList>
    </citation>
    <scope>NUCLEOTIDE SEQUENCE [LARGE SCALE GENOMIC DNA]</scope>
    <source>
        <strain evidence="11">S2_003_000_R2_14</strain>
    </source>
</reference>
<dbReference type="PANTHER" id="PTHR33540:SF2">
    <property type="entry name" value="TRNA THREONYLCARBAMOYLADENOSINE BIOSYNTHESIS PROTEIN TSAE"/>
    <property type="match status" value="1"/>
</dbReference>
<dbReference type="SUPFAM" id="SSF52540">
    <property type="entry name" value="P-loop containing nucleoside triphosphate hydrolases"/>
    <property type="match status" value="1"/>
</dbReference>
<name>A0A2W5TBM3_9BACT</name>
<keyword evidence="5" id="KW-0819">tRNA processing</keyword>
<evidence type="ECO:0000256" key="1">
    <source>
        <dbReference type="ARBA" id="ARBA00004496"/>
    </source>
</evidence>
<dbReference type="GO" id="GO:0005737">
    <property type="term" value="C:cytoplasm"/>
    <property type="evidence" value="ECO:0007669"/>
    <property type="project" value="UniProtKB-SubCell"/>
</dbReference>
<keyword evidence="11" id="KW-0808">Transferase</keyword>
<dbReference type="EMBL" id="QFQP01000019">
    <property type="protein sequence ID" value="PZR09806.1"/>
    <property type="molecule type" value="Genomic_DNA"/>
</dbReference>
<dbReference type="PANTHER" id="PTHR33540">
    <property type="entry name" value="TRNA THREONYLCARBAMOYLADENOSINE BIOSYNTHESIS PROTEIN TSAE"/>
    <property type="match status" value="1"/>
</dbReference>
<evidence type="ECO:0000256" key="2">
    <source>
        <dbReference type="ARBA" id="ARBA00007599"/>
    </source>
</evidence>
<evidence type="ECO:0000313" key="12">
    <source>
        <dbReference type="Proteomes" id="UP000249061"/>
    </source>
</evidence>
<evidence type="ECO:0000313" key="11">
    <source>
        <dbReference type="EMBL" id="PZR09806.1"/>
    </source>
</evidence>
<dbReference type="Gene3D" id="3.40.50.300">
    <property type="entry name" value="P-loop containing nucleotide triphosphate hydrolases"/>
    <property type="match status" value="1"/>
</dbReference>
<dbReference type="AlphaFoldDB" id="A0A2W5TBM3"/>
<evidence type="ECO:0000256" key="6">
    <source>
        <dbReference type="ARBA" id="ARBA00022723"/>
    </source>
</evidence>
<protein>
    <recommendedName>
        <fullName evidence="3">tRNA threonylcarbamoyladenosine biosynthesis protein TsaE</fullName>
    </recommendedName>
    <alternativeName>
        <fullName evidence="10">t(6)A37 threonylcarbamoyladenosine biosynthesis protein TsaE</fullName>
    </alternativeName>
</protein>
<dbReference type="NCBIfam" id="TIGR00150">
    <property type="entry name" value="T6A_YjeE"/>
    <property type="match status" value="1"/>
</dbReference>
<dbReference type="Proteomes" id="UP000249061">
    <property type="component" value="Unassembled WGS sequence"/>
</dbReference>
<evidence type="ECO:0000256" key="3">
    <source>
        <dbReference type="ARBA" id="ARBA00019010"/>
    </source>
</evidence>
<keyword evidence="8" id="KW-0067">ATP-binding</keyword>
<dbReference type="GO" id="GO:0016740">
    <property type="term" value="F:transferase activity"/>
    <property type="evidence" value="ECO:0007669"/>
    <property type="project" value="UniProtKB-KW"/>
</dbReference>
<comment type="caution">
    <text evidence="11">The sequence shown here is derived from an EMBL/GenBank/DDBJ whole genome shotgun (WGS) entry which is preliminary data.</text>
</comment>
<comment type="subcellular location">
    <subcellularLocation>
        <location evidence="1">Cytoplasm</location>
    </subcellularLocation>
</comment>
<dbReference type="InterPro" id="IPR003442">
    <property type="entry name" value="T6A_TsaE"/>
</dbReference>
<organism evidence="11 12">
    <name type="scientific">Archangium gephyra</name>
    <dbReference type="NCBI Taxonomy" id="48"/>
    <lineage>
        <taxon>Bacteria</taxon>
        <taxon>Pseudomonadati</taxon>
        <taxon>Myxococcota</taxon>
        <taxon>Myxococcia</taxon>
        <taxon>Myxococcales</taxon>
        <taxon>Cystobacterineae</taxon>
        <taxon>Archangiaceae</taxon>
        <taxon>Archangium</taxon>
    </lineage>
</organism>
<dbReference type="GO" id="GO:0002949">
    <property type="term" value="P:tRNA threonylcarbamoyladenosine modification"/>
    <property type="evidence" value="ECO:0007669"/>
    <property type="project" value="InterPro"/>
</dbReference>
<gene>
    <name evidence="11" type="ORF">DI536_20920</name>
</gene>
<evidence type="ECO:0000256" key="7">
    <source>
        <dbReference type="ARBA" id="ARBA00022741"/>
    </source>
</evidence>
<keyword evidence="4" id="KW-0963">Cytoplasm</keyword>
<evidence type="ECO:0000256" key="4">
    <source>
        <dbReference type="ARBA" id="ARBA00022490"/>
    </source>
</evidence>